<comment type="caution">
    <text evidence="2">The sequence shown here is derived from an EMBL/GenBank/DDBJ whole genome shotgun (WGS) entry which is preliminary data.</text>
</comment>
<proteinExistence type="predicted"/>
<keyword evidence="3" id="KW-1185">Reference proteome</keyword>
<organism evidence="2 3">
    <name type="scientific">Defluviimonas salinarum</name>
    <dbReference type="NCBI Taxonomy" id="2992147"/>
    <lineage>
        <taxon>Bacteria</taxon>
        <taxon>Pseudomonadati</taxon>
        <taxon>Pseudomonadota</taxon>
        <taxon>Alphaproteobacteria</taxon>
        <taxon>Rhodobacterales</taxon>
        <taxon>Paracoccaceae</taxon>
        <taxon>Albidovulum</taxon>
    </lineage>
</organism>
<dbReference type="EMBL" id="JAPDOG010000080">
    <property type="protein sequence ID" value="MCW3784805.1"/>
    <property type="molecule type" value="Genomic_DNA"/>
</dbReference>
<dbReference type="Proteomes" id="UP001207582">
    <property type="component" value="Unassembled WGS sequence"/>
</dbReference>
<name>A0ABT3JAS7_9RHOB</name>
<reference evidence="2 3" key="1">
    <citation type="submission" date="2022-10" db="EMBL/GenBank/DDBJ databases">
        <title>Defluviimonas sp. CAU 1641 isolated from mud.</title>
        <authorList>
            <person name="Kim W."/>
        </authorList>
    </citation>
    <scope>NUCLEOTIDE SEQUENCE [LARGE SCALE GENOMIC DNA]</scope>
    <source>
        <strain evidence="2 3">CAU 1641</strain>
    </source>
</reference>
<evidence type="ECO:0000313" key="3">
    <source>
        <dbReference type="Proteomes" id="UP001207582"/>
    </source>
</evidence>
<feature type="region of interest" description="Disordered" evidence="1">
    <location>
        <begin position="46"/>
        <end position="66"/>
    </location>
</feature>
<dbReference type="RefSeq" id="WP_264773922.1">
    <property type="nucleotide sequence ID" value="NZ_JAPDOG010000080.1"/>
</dbReference>
<evidence type="ECO:0000313" key="2">
    <source>
        <dbReference type="EMBL" id="MCW3784805.1"/>
    </source>
</evidence>
<gene>
    <name evidence="2" type="ORF">OM960_25205</name>
</gene>
<protein>
    <submittedName>
        <fullName evidence="2">Uncharacterized protein</fullName>
    </submittedName>
</protein>
<accession>A0ABT3JAS7</accession>
<evidence type="ECO:0000256" key="1">
    <source>
        <dbReference type="SAM" id="MobiDB-lite"/>
    </source>
</evidence>
<sequence length="126" mass="13359">MLMGDSSASNDGCGGWIWTLFSALSLEFCLLSESRTGIEALYRKPNASKPSPGHGHVANISPEGVPSEVGLTPLEQVLDIHSIGEGNDAGFALDGVAIPGRDARLTSPETFLQARDAARRPRRKVS</sequence>